<dbReference type="EMBL" id="CM002236">
    <property type="protein sequence ID" value="EAA35586.1"/>
    <property type="molecule type" value="Genomic_DNA"/>
</dbReference>
<dbReference type="GeneID" id="3880971"/>
<dbReference type="HOGENOM" id="CLU_1378484_0_0_1"/>
<feature type="compositionally biased region" description="Basic and acidic residues" evidence="1">
    <location>
        <begin position="52"/>
        <end position="65"/>
    </location>
</feature>
<gene>
    <name evidence="2" type="ORF">NCU08614</name>
</gene>
<reference evidence="2 3" key="1">
    <citation type="journal article" date="2003" name="Nature">
        <title>The genome sequence of the filamentous fungus Neurospora crassa.</title>
        <authorList>
            <person name="Galagan J.E."/>
            <person name="Calvo S.E."/>
            <person name="Borkovich K.A."/>
            <person name="Selker E.U."/>
            <person name="Read N.D."/>
            <person name="Jaffe D."/>
            <person name="FitzHugh W."/>
            <person name="Ma L.J."/>
            <person name="Smirnov S."/>
            <person name="Purcell S."/>
            <person name="Rehman B."/>
            <person name="Elkins T."/>
            <person name="Engels R."/>
            <person name="Wang S."/>
            <person name="Nielsen C.B."/>
            <person name="Butler J."/>
            <person name="Endrizzi M."/>
            <person name="Qui D."/>
            <person name="Ianakiev P."/>
            <person name="Bell-Pedersen D."/>
            <person name="Nelson M.A."/>
            <person name="Werner-Washburne M."/>
            <person name="Selitrennikoff C.P."/>
            <person name="Kinsey J.A."/>
            <person name="Braun E.L."/>
            <person name="Zelter A."/>
            <person name="Schulte U."/>
            <person name="Kothe G.O."/>
            <person name="Jedd G."/>
            <person name="Mewes W."/>
            <person name="Staben C."/>
            <person name="Marcotte E."/>
            <person name="Greenberg D."/>
            <person name="Roy A."/>
            <person name="Foley K."/>
            <person name="Naylor J."/>
            <person name="Stange-Thomann N."/>
            <person name="Barrett R."/>
            <person name="Gnerre S."/>
            <person name="Kamal M."/>
            <person name="Kamvysselis M."/>
            <person name="Mauceli E."/>
            <person name="Bielke C."/>
            <person name="Rudd S."/>
            <person name="Frishman D."/>
            <person name="Krystofova S."/>
            <person name="Rasmussen C."/>
            <person name="Metzenberg R.L."/>
            <person name="Perkins D.D."/>
            <person name="Kroken S."/>
            <person name="Cogoni C."/>
            <person name="Macino G."/>
            <person name="Catcheside D."/>
            <person name="Li W."/>
            <person name="Pratt R.J."/>
            <person name="Osmani S.A."/>
            <person name="DeSouza C.P."/>
            <person name="Glass L."/>
            <person name="Orbach M.J."/>
            <person name="Berglund J.A."/>
            <person name="Voelker R."/>
            <person name="Yarden O."/>
            <person name="Plamann M."/>
            <person name="Seiler S."/>
            <person name="Dunlap J."/>
            <person name="Radford A."/>
            <person name="Aramayo R."/>
            <person name="Natvig D.O."/>
            <person name="Alex L.A."/>
            <person name="Mannhaupt G."/>
            <person name="Ebbole D.J."/>
            <person name="Freitag M."/>
            <person name="Paulsen I."/>
            <person name="Sachs M.S."/>
            <person name="Lander E.S."/>
            <person name="Nusbaum C."/>
            <person name="Birren B."/>
        </authorList>
    </citation>
    <scope>NUCLEOTIDE SEQUENCE [LARGE SCALE GENOMIC DNA]</scope>
    <source>
        <strain evidence="3">ATCC 24698 / 74-OR23-1A / CBS 708.71 / DSM 1257 / FGSC 987</strain>
    </source>
</reference>
<dbReference type="STRING" id="367110.Q7SFK4"/>
<sequence length="198" mass="22351">MTLEHFSTKTWKTVEYSHSKQVKTEKAGNSVASPPSRQQLDKAAKACGKGVENPRGKFEAKSAAKGQDEFDIEAKQAEHRAVIEVLGTRTLLGRCNQRIPSGYVSVVCKRHCTTVDVEFVEHKAERYAGKCLNMEAGVRKYWHRGRKPRSERRQLQDMNKERLSESGQLLGGIRYSHLQPDARSVYQVAVPPRDTKAQ</sequence>
<organism evidence="2 3">
    <name type="scientific">Neurospora crassa (strain ATCC 24698 / 74-OR23-1A / CBS 708.71 / DSM 1257 / FGSC 987)</name>
    <dbReference type="NCBI Taxonomy" id="367110"/>
    <lineage>
        <taxon>Eukaryota</taxon>
        <taxon>Fungi</taxon>
        <taxon>Dikarya</taxon>
        <taxon>Ascomycota</taxon>
        <taxon>Pezizomycotina</taxon>
        <taxon>Sordariomycetes</taxon>
        <taxon>Sordariomycetidae</taxon>
        <taxon>Sordariales</taxon>
        <taxon>Sordariaceae</taxon>
        <taxon>Neurospora</taxon>
    </lineage>
</organism>
<feature type="region of interest" description="Disordered" evidence="1">
    <location>
        <begin position="18"/>
        <end position="65"/>
    </location>
</feature>
<evidence type="ECO:0000313" key="2">
    <source>
        <dbReference type="EMBL" id="EAA35586.1"/>
    </source>
</evidence>
<dbReference type="PaxDb" id="5141-EFNCRP00000008670"/>
<evidence type="ECO:0000313" key="3">
    <source>
        <dbReference type="Proteomes" id="UP000001805"/>
    </source>
</evidence>
<dbReference type="VEuPathDB" id="FungiDB:NCU08614"/>
<dbReference type="AlphaFoldDB" id="Q7SFK4"/>
<keyword evidence="3" id="KW-1185">Reference proteome</keyword>
<name>Q7SFK4_NEUCR</name>
<dbReference type="Proteomes" id="UP000001805">
    <property type="component" value="Chromosome 1, Linkage Group I"/>
</dbReference>
<dbReference type="RefSeq" id="XP_964822.1">
    <property type="nucleotide sequence ID" value="XM_959729.1"/>
</dbReference>
<evidence type="ECO:0000256" key="1">
    <source>
        <dbReference type="SAM" id="MobiDB-lite"/>
    </source>
</evidence>
<dbReference type="KEGG" id="ncr:NCU08614"/>
<dbReference type="InParanoid" id="Q7SFK4"/>
<accession>Q7SFK4</accession>
<protein>
    <submittedName>
        <fullName evidence="2">Uncharacterized protein</fullName>
    </submittedName>
</protein>
<proteinExistence type="predicted"/>